<feature type="coiled-coil region" evidence="12">
    <location>
        <begin position="427"/>
        <end position="454"/>
    </location>
</feature>
<reference evidence="17" key="1">
    <citation type="submission" date="2012-12" db="EMBL/GenBank/DDBJ databases">
        <authorList>
            <person name="Hellsten U."/>
            <person name="Grimwood J."/>
            <person name="Chapman J.A."/>
            <person name="Shapiro H."/>
            <person name="Aerts A."/>
            <person name="Otillar R.P."/>
            <person name="Terry A.Y."/>
            <person name="Boore J.L."/>
            <person name="Simakov O."/>
            <person name="Marletaz F."/>
            <person name="Cho S.-J."/>
            <person name="Edsinger-Gonzales E."/>
            <person name="Havlak P."/>
            <person name="Kuo D.-H."/>
            <person name="Larsson T."/>
            <person name="Lv J."/>
            <person name="Arendt D."/>
            <person name="Savage R."/>
            <person name="Osoegawa K."/>
            <person name="de Jong P."/>
            <person name="Lindberg D.R."/>
            <person name="Seaver E.C."/>
            <person name="Weisblat D.A."/>
            <person name="Putnam N.H."/>
            <person name="Grigoriev I.V."/>
            <person name="Rokhsar D.S."/>
        </authorList>
    </citation>
    <scope>NUCLEOTIDE SEQUENCE</scope>
</reference>
<dbReference type="EnsemblMetazoa" id="HelroT188801">
    <property type="protein sequence ID" value="HelroP188801"/>
    <property type="gene ID" value="HelroG188801"/>
</dbReference>
<dbReference type="Pfam" id="PF01088">
    <property type="entry name" value="Peptidase_C12"/>
    <property type="match status" value="1"/>
</dbReference>
<evidence type="ECO:0000256" key="1">
    <source>
        <dbReference type="ARBA" id="ARBA00000707"/>
    </source>
</evidence>
<dbReference type="CDD" id="cd09617">
    <property type="entry name" value="Peptidase_C12_UCH37_BAP1"/>
    <property type="match status" value="1"/>
</dbReference>
<dbReference type="HOGENOM" id="CLU_018316_2_1_1"/>
<feature type="domain" description="UCH catalytic" evidence="14">
    <location>
        <begin position="3"/>
        <end position="231"/>
    </location>
</feature>
<feature type="region of interest" description="Disordered" evidence="13">
    <location>
        <begin position="498"/>
        <end position="523"/>
    </location>
</feature>
<dbReference type="eggNOG" id="KOG2778">
    <property type="taxonomic scope" value="Eukaryota"/>
</dbReference>
<evidence type="ECO:0000256" key="2">
    <source>
        <dbReference type="ARBA" id="ARBA00004123"/>
    </source>
</evidence>
<dbReference type="GeneID" id="20211033"/>
<name>T1FQD6_HELRO</name>
<dbReference type="EMBL" id="KB096742">
    <property type="protein sequence ID" value="ESO02674.1"/>
    <property type="molecule type" value="Genomic_DNA"/>
</dbReference>
<keyword evidence="12" id="KW-0175">Coiled coil</keyword>
<gene>
    <name evidence="16" type="primary">20211033</name>
    <name evidence="15" type="ORF">HELRODRAFT_188801</name>
</gene>
<accession>T1FQD6</accession>
<keyword evidence="9" id="KW-0539">Nucleus</keyword>
<dbReference type="Gene3D" id="1.20.58.860">
    <property type="match status" value="1"/>
</dbReference>
<evidence type="ECO:0000259" key="14">
    <source>
        <dbReference type="PROSITE" id="PS52048"/>
    </source>
</evidence>
<dbReference type="GO" id="GO:0005737">
    <property type="term" value="C:cytoplasm"/>
    <property type="evidence" value="ECO:0000318"/>
    <property type="project" value="GO_Central"/>
</dbReference>
<comment type="similarity">
    <text evidence="3">Belongs to the peptidase C12 family. BAP1 subfamily.</text>
</comment>
<dbReference type="KEGG" id="hro:HELRODRAFT_188801"/>
<keyword evidence="7 10" id="KW-0788">Thiol protease</keyword>
<sequence length="523" mass="58565">MNGWLELESDPGLFTLLVEDFGVEGVQVEEIYDLQKPFEGPIYGFIFLFRWMEERRARRKLSQEEESAVFDDKVINSMFFAQQVIPNSCATHALLSVLLNCENKVKLGSMLTQLKKFTSNMTPEDKGLAIGNMPDLSKAHNSHARREPSHIPEKQSAVSGGRTQETFHYVSFVPINGHLFELDGLKPYPIDHGAGEDWTEMFRRVITERLGIAAGIEPTTDIRFNLMAVVPDKEMLYQQKLNTLSANQKTLCSVLDKRMKAASSAALSFSSSSAAATAAAAAALASSSSSISGSLSSDEKPQKKIKLETPVSTTMMMTSCVVSMDSLISNDDVTMDVDTACANNNNNNNNNNNSAGSSSDRFVTCIKKELLSPEQQQQQQLDVVIDENIKMEDRLICLSLVEDKSSLEDIIAEHDGRRSAADKTLSNKELLSVLKRIEEEIETYKNAVKDEIEKKKKYRIDDRRRTHNYDEFICTFLTMLAEQGHLGKLVEEHLDTKKSKSGLSVNKLKTLNKKNKKKTKKKR</sequence>
<evidence type="ECO:0000256" key="6">
    <source>
        <dbReference type="ARBA" id="ARBA00022801"/>
    </source>
</evidence>
<comment type="subcellular location">
    <subcellularLocation>
        <location evidence="2">Nucleus</location>
    </subcellularLocation>
</comment>
<evidence type="ECO:0000313" key="17">
    <source>
        <dbReference type="Proteomes" id="UP000015101"/>
    </source>
</evidence>
<dbReference type="InterPro" id="IPR038765">
    <property type="entry name" value="Papain-like_cys_pep_sf"/>
</dbReference>
<evidence type="ECO:0000313" key="15">
    <source>
        <dbReference type="EMBL" id="ESO02674.1"/>
    </source>
</evidence>
<reference evidence="16" key="3">
    <citation type="submission" date="2015-06" db="UniProtKB">
        <authorList>
            <consortium name="EnsemblMetazoa"/>
        </authorList>
    </citation>
    <scope>IDENTIFICATION</scope>
</reference>
<dbReference type="GO" id="GO:0031507">
    <property type="term" value="P:heterochromatin formation"/>
    <property type="evidence" value="ECO:0000318"/>
    <property type="project" value="GO_Central"/>
</dbReference>
<feature type="site" description="Important for enzyme activity" evidence="10">
    <location>
        <position position="183"/>
    </location>
</feature>
<dbReference type="FunFam" id="1.20.58.860:FF:000018">
    <property type="entry name" value="Ubiquitin carboxyl-terminal hydrolase"/>
    <property type="match status" value="1"/>
</dbReference>
<evidence type="ECO:0000256" key="9">
    <source>
        <dbReference type="ARBA" id="ARBA00023242"/>
    </source>
</evidence>
<dbReference type="GO" id="GO:0006511">
    <property type="term" value="P:ubiquitin-dependent protein catabolic process"/>
    <property type="evidence" value="ECO:0007669"/>
    <property type="project" value="UniProtKB-UniRule"/>
</dbReference>
<dbReference type="PRINTS" id="PR00707">
    <property type="entry name" value="UBCTHYDRLASE"/>
</dbReference>
<evidence type="ECO:0000256" key="7">
    <source>
        <dbReference type="ARBA" id="ARBA00022807"/>
    </source>
</evidence>
<keyword evidence="8" id="KW-0156">Chromatin regulator</keyword>
<dbReference type="SUPFAM" id="SSF54001">
    <property type="entry name" value="Cysteine proteinases"/>
    <property type="match status" value="1"/>
</dbReference>
<proteinExistence type="inferred from homology"/>
<feature type="compositionally biased region" description="Basic residues" evidence="13">
    <location>
        <begin position="510"/>
        <end position="523"/>
    </location>
</feature>
<dbReference type="GO" id="GO:0005634">
    <property type="term" value="C:nucleus"/>
    <property type="evidence" value="ECO:0007669"/>
    <property type="project" value="UniProtKB-SubCell"/>
</dbReference>
<dbReference type="InterPro" id="IPR001578">
    <property type="entry name" value="Peptidase_C12_UCH"/>
</dbReference>
<dbReference type="FunFam" id="3.40.532.10:FF:000002">
    <property type="entry name" value="Ubiquitin carboxyl-terminal hydrolase"/>
    <property type="match status" value="1"/>
</dbReference>
<dbReference type="Gene3D" id="3.40.532.10">
    <property type="entry name" value="Peptidase C12, ubiquitin carboxyl-terminal hydrolase"/>
    <property type="match status" value="1"/>
</dbReference>
<keyword evidence="4 10" id="KW-0645">Protease</keyword>
<dbReference type="OrthoDB" id="1924260at2759"/>
<dbReference type="Proteomes" id="UP000015101">
    <property type="component" value="Unassembled WGS sequence"/>
</dbReference>
<feature type="region of interest" description="Disordered" evidence="13">
    <location>
        <begin position="139"/>
        <end position="160"/>
    </location>
</feature>
<keyword evidence="17" id="KW-1185">Reference proteome</keyword>
<keyword evidence="6 10" id="KW-0378">Hydrolase</keyword>
<evidence type="ECO:0000256" key="10">
    <source>
        <dbReference type="PROSITE-ProRule" id="PRU01393"/>
    </source>
</evidence>
<dbReference type="CTD" id="20211033"/>
<dbReference type="InterPro" id="IPR041507">
    <property type="entry name" value="UCH_C"/>
</dbReference>
<protein>
    <recommendedName>
        <fullName evidence="11">Ubiquitin carboxyl-terminal hydrolase</fullName>
        <ecNumber evidence="11">3.4.19.12</ecNumber>
    </recommendedName>
</protein>
<dbReference type="GO" id="GO:0004843">
    <property type="term" value="F:cysteine-type deubiquitinase activity"/>
    <property type="evidence" value="ECO:0000318"/>
    <property type="project" value="GO_Central"/>
</dbReference>
<evidence type="ECO:0000313" key="16">
    <source>
        <dbReference type="EnsemblMetazoa" id="HelroP188801"/>
    </source>
</evidence>
<evidence type="ECO:0000256" key="13">
    <source>
        <dbReference type="SAM" id="MobiDB-lite"/>
    </source>
</evidence>
<dbReference type="InterPro" id="IPR036959">
    <property type="entry name" value="Peptidase_C12_UCH_sf"/>
</dbReference>
<feature type="active site" description="Proton donor" evidence="10">
    <location>
        <position position="168"/>
    </location>
</feature>
<feature type="compositionally biased region" description="Basic and acidic residues" evidence="13">
    <location>
        <begin position="144"/>
        <end position="153"/>
    </location>
</feature>
<dbReference type="PANTHER" id="PTHR10589">
    <property type="entry name" value="UBIQUITIN CARBOXYL-TERMINAL HYDROLASE"/>
    <property type="match status" value="1"/>
</dbReference>
<feature type="site" description="Transition state stabilizer" evidence="10">
    <location>
        <position position="83"/>
    </location>
</feature>
<evidence type="ECO:0000256" key="5">
    <source>
        <dbReference type="ARBA" id="ARBA00022786"/>
    </source>
</evidence>
<dbReference type="InParanoid" id="T1FQD6"/>
<comment type="catalytic activity">
    <reaction evidence="1 10 11">
        <text>Thiol-dependent hydrolysis of ester, thioester, amide, peptide and isopeptide bonds formed by the C-terminal Gly of ubiquitin (a 76-residue protein attached to proteins as an intracellular targeting signal).</text>
        <dbReference type="EC" id="3.4.19.12"/>
    </reaction>
</comment>
<dbReference type="PROSITE" id="PS52048">
    <property type="entry name" value="UCH_DOMAIN"/>
    <property type="match status" value="1"/>
</dbReference>
<feature type="active site" description="Nucleophile" evidence="10">
    <location>
        <position position="89"/>
    </location>
</feature>
<evidence type="ECO:0000256" key="4">
    <source>
        <dbReference type="ARBA" id="ARBA00022670"/>
    </source>
</evidence>
<evidence type="ECO:0000256" key="3">
    <source>
        <dbReference type="ARBA" id="ARBA00007182"/>
    </source>
</evidence>
<dbReference type="PANTHER" id="PTHR10589:SF28">
    <property type="entry name" value="UBIQUITIN CARBOXYL-TERMINAL HYDROLASE BAP1"/>
    <property type="match status" value="1"/>
</dbReference>
<dbReference type="AlphaFoldDB" id="T1FQD6"/>
<dbReference type="OMA" id="MNHGCWE"/>
<evidence type="ECO:0000256" key="8">
    <source>
        <dbReference type="ARBA" id="ARBA00022853"/>
    </source>
</evidence>
<dbReference type="FunCoup" id="T1FQD6">
    <property type="interactions" value="926"/>
</dbReference>
<reference evidence="15 17" key="2">
    <citation type="journal article" date="2013" name="Nature">
        <title>Insights into bilaterian evolution from three spiralian genomes.</title>
        <authorList>
            <person name="Simakov O."/>
            <person name="Marletaz F."/>
            <person name="Cho S.J."/>
            <person name="Edsinger-Gonzales E."/>
            <person name="Havlak P."/>
            <person name="Hellsten U."/>
            <person name="Kuo D.H."/>
            <person name="Larsson T."/>
            <person name="Lv J."/>
            <person name="Arendt D."/>
            <person name="Savage R."/>
            <person name="Osoegawa K."/>
            <person name="de Jong P."/>
            <person name="Grimwood J."/>
            <person name="Chapman J.A."/>
            <person name="Shapiro H."/>
            <person name="Aerts A."/>
            <person name="Otillar R.P."/>
            <person name="Terry A.Y."/>
            <person name="Boore J.L."/>
            <person name="Grigoriev I.V."/>
            <person name="Lindberg D.R."/>
            <person name="Seaver E.C."/>
            <person name="Weisblat D.A."/>
            <person name="Putnam N.H."/>
            <person name="Rokhsar D.S."/>
        </authorList>
    </citation>
    <scope>NUCLEOTIDE SEQUENCE</scope>
</reference>
<dbReference type="STRING" id="6412.T1FQD6"/>
<evidence type="ECO:0000256" key="11">
    <source>
        <dbReference type="RuleBase" id="RU361215"/>
    </source>
</evidence>
<dbReference type="Pfam" id="PF18031">
    <property type="entry name" value="UCH_C"/>
    <property type="match status" value="1"/>
</dbReference>
<organism evidence="16 17">
    <name type="scientific">Helobdella robusta</name>
    <name type="common">Californian leech</name>
    <dbReference type="NCBI Taxonomy" id="6412"/>
    <lineage>
        <taxon>Eukaryota</taxon>
        <taxon>Metazoa</taxon>
        <taxon>Spiralia</taxon>
        <taxon>Lophotrochozoa</taxon>
        <taxon>Annelida</taxon>
        <taxon>Clitellata</taxon>
        <taxon>Hirudinea</taxon>
        <taxon>Rhynchobdellida</taxon>
        <taxon>Glossiphoniidae</taxon>
        <taxon>Helobdella</taxon>
    </lineage>
</organism>
<keyword evidence="5 10" id="KW-0833">Ubl conjugation pathway</keyword>
<dbReference type="EC" id="3.4.19.12" evidence="11"/>
<evidence type="ECO:0000256" key="12">
    <source>
        <dbReference type="SAM" id="Coils"/>
    </source>
</evidence>
<dbReference type="EMBL" id="AMQM01000987">
    <property type="status" value="NOT_ANNOTATED_CDS"/>
    <property type="molecule type" value="Genomic_DNA"/>
</dbReference>
<dbReference type="PROSITE" id="PS52049">
    <property type="entry name" value="ULD"/>
    <property type="match status" value="1"/>
</dbReference>
<dbReference type="RefSeq" id="XP_009020082.1">
    <property type="nucleotide sequence ID" value="XM_009021834.1"/>
</dbReference>